<dbReference type="EMBL" id="JAMKPW020000041">
    <property type="protein sequence ID" value="KAK8196779.1"/>
    <property type="molecule type" value="Genomic_DNA"/>
</dbReference>
<name>A0ACC3S5X5_9PEZI</name>
<sequence>MSWMDSCTGAAKATVKYCSDRCKRHKPGALDRRIEAAFAALLGGADPAELRRKALNINEVEGPAEGERDGDGAKVTSESAKQGEGEGKHGKARGKKIKGDPRVLVPCSDVEFVVFGDRTDPSKTFGRKRNRAPRFLKEDGEWRSVDMVDGPDDVAAAADAAADRDRGAGAGGGDADADAASEPADASLDSDLSDLSLSDGGADSAASHHGAGNTSGSEDGGVALSATSASSKTGRVRPPQSESDVNFSAAGGERGWAEKIAETPEMLAKRREGERRAQEKEMVKSAARRACVFGLVVEKGEGGGGGKKGGKEGGNGKEDGRKGGAKGKKGFVEDDVVGIREEERRMCEAVMNGAVVEPSFAKGDWAIRWREE</sequence>
<protein>
    <submittedName>
        <fullName evidence="1">Uncharacterized protein</fullName>
    </submittedName>
</protein>
<comment type="caution">
    <text evidence="1">The sequence shown here is derived from an EMBL/GenBank/DDBJ whole genome shotgun (WGS) entry which is preliminary data.</text>
</comment>
<evidence type="ECO:0000313" key="1">
    <source>
        <dbReference type="EMBL" id="KAK8196779.1"/>
    </source>
</evidence>
<reference evidence="1" key="1">
    <citation type="submission" date="2024-02" db="EMBL/GenBank/DDBJ databases">
        <title>Metagenome Assembled Genome of Zalaria obscura JY119.</title>
        <authorList>
            <person name="Vighnesh L."/>
            <person name="Jagadeeshwari U."/>
            <person name="Venkata Ramana C."/>
            <person name="Sasikala C."/>
        </authorList>
    </citation>
    <scope>NUCLEOTIDE SEQUENCE</scope>
    <source>
        <strain evidence="1">JY119</strain>
    </source>
</reference>
<gene>
    <name evidence="1" type="ORF">M8818_006946</name>
</gene>
<evidence type="ECO:0000313" key="2">
    <source>
        <dbReference type="Proteomes" id="UP001320706"/>
    </source>
</evidence>
<dbReference type="Proteomes" id="UP001320706">
    <property type="component" value="Unassembled WGS sequence"/>
</dbReference>
<proteinExistence type="predicted"/>
<keyword evidence="2" id="KW-1185">Reference proteome</keyword>
<accession>A0ACC3S5X5</accession>
<organism evidence="1 2">
    <name type="scientific">Zalaria obscura</name>
    <dbReference type="NCBI Taxonomy" id="2024903"/>
    <lineage>
        <taxon>Eukaryota</taxon>
        <taxon>Fungi</taxon>
        <taxon>Dikarya</taxon>
        <taxon>Ascomycota</taxon>
        <taxon>Pezizomycotina</taxon>
        <taxon>Dothideomycetes</taxon>
        <taxon>Dothideomycetidae</taxon>
        <taxon>Dothideales</taxon>
        <taxon>Zalariaceae</taxon>
        <taxon>Zalaria</taxon>
    </lineage>
</organism>